<dbReference type="KEGG" id="hdo:MUK72_04255"/>
<dbReference type="Proteomes" id="UP001500962">
    <property type="component" value="Unassembled WGS sequence"/>
</dbReference>
<dbReference type="InterPro" id="IPR043903">
    <property type="entry name" value="DUF5785"/>
</dbReference>
<reference evidence="3" key="2">
    <citation type="submission" date="2022-04" db="EMBL/GenBank/DDBJ databases">
        <title>Sequencing and genomic assembly of Halococcus dombrowskii.</title>
        <authorList>
            <person name="Lim S.W."/>
            <person name="MacLea K.S."/>
        </authorList>
    </citation>
    <scope>NUCLEOTIDE SEQUENCE</scope>
    <source>
        <strain evidence="3">H4</strain>
    </source>
</reference>
<evidence type="ECO:0000313" key="5">
    <source>
        <dbReference type="Proteomes" id="UP001500962"/>
    </source>
</evidence>
<protein>
    <submittedName>
        <fullName evidence="2">DUF5785 family protein</fullName>
    </submittedName>
</protein>
<feature type="region of interest" description="Disordered" evidence="1">
    <location>
        <begin position="87"/>
        <end position="106"/>
    </location>
</feature>
<evidence type="ECO:0000313" key="4">
    <source>
        <dbReference type="Proteomes" id="UP000830542"/>
    </source>
</evidence>
<accession>A0AAV3SHJ9</accession>
<name>A0AAV3SHJ9_HALDO</name>
<dbReference type="EMBL" id="CP095005">
    <property type="protein sequence ID" value="UOO95924.1"/>
    <property type="molecule type" value="Genomic_DNA"/>
</dbReference>
<dbReference type="GeneID" id="71761033"/>
<reference evidence="2" key="1">
    <citation type="journal article" date="2014" name="Int. J. Syst. Evol. Microbiol.">
        <title>Complete genome sequence of Corynebacterium casei LMG S-19264T (=DSM 44701T), isolated from a smear-ripened cheese.</title>
        <authorList>
            <consortium name="US DOE Joint Genome Institute (JGI-PGF)"/>
            <person name="Walter F."/>
            <person name="Albersmeier A."/>
            <person name="Kalinowski J."/>
            <person name="Ruckert C."/>
        </authorList>
    </citation>
    <scope>NUCLEOTIDE SEQUENCE</scope>
    <source>
        <strain evidence="2">JCM 12289</strain>
    </source>
</reference>
<proteinExistence type="predicted"/>
<keyword evidence="4" id="KW-1185">Reference proteome</keyword>
<dbReference type="Proteomes" id="UP000830542">
    <property type="component" value="Chromosome"/>
</dbReference>
<dbReference type="RefSeq" id="WP_244704233.1">
    <property type="nucleotide sequence ID" value="NZ_BAAADN010000039.1"/>
</dbReference>
<evidence type="ECO:0000256" key="1">
    <source>
        <dbReference type="SAM" id="MobiDB-lite"/>
    </source>
</evidence>
<evidence type="ECO:0000313" key="2">
    <source>
        <dbReference type="EMBL" id="GAA0467255.1"/>
    </source>
</evidence>
<organism evidence="2 5">
    <name type="scientific">Halococcus dombrowskii</name>
    <dbReference type="NCBI Taxonomy" id="179637"/>
    <lineage>
        <taxon>Archaea</taxon>
        <taxon>Methanobacteriati</taxon>
        <taxon>Methanobacteriota</taxon>
        <taxon>Stenosarchaea group</taxon>
        <taxon>Halobacteria</taxon>
        <taxon>Halobacteriales</taxon>
        <taxon>Halococcaceae</taxon>
        <taxon>Halococcus</taxon>
    </lineage>
</organism>
<gene>
    <name evidence="2" type="ORF">GCM10008985_25280</name>
    <name evidence="3" type="ORF">MUK72_04255</name>
</gene>
<evidence type="ECO:0000313" key="3">
    <source>
        <dbReference type="EMBL" id="UOO95924.1"/>
    </source>
</evidence>
<dbReference type="EMBL" id="BAAADN010000039">
    <property type="protein sequence ID" value="GAA0467255.1"/>
    <property type="molecule type" value="Genomic_DNA"/>
</dbReference>
<sequence>MADWPHDPDGEEGSEGMRKYGQAVIAKKVDEHEDFPLDVSAFVDEHGDDPIRLSHERVVSLSEIFDNVDSDEIEDIQTMHQRVGETMRENGYWEYDTETEGPGTEA</sequence>
<reference evidence="2" key="3">
    <citation type="submission" date="2023-12" db="EMBL/GenBank/DDBJ databases">
        <authorList>
            <person name="Sun Q."/>
            <person name="Inoue M."/>
        </authorList>
    </citation>
    <scope>NUCLEOTIDE SEQUENCE</scope>
    <source>
        <strain evidence="2">JCM 12289</strain>
    </source>
</reference>
<dbReference type="Pfam" id="PF19098">
    <property type="entry name" value="DUF5785"/>
    <property type="match status" value="1"/>
</dbReference>
<dbReference type="AlphaFoldDB" id="A0AAV3SHJ9"/>